<sequence length="285" mass="29732">MSLSLSPPLLPPLPLSPSLHLSPLSPLQARRRGSGARRPTGEEGAARRRRHGSGSCGRKRKGRPELALATTDGRTGAAQPRPRRCRLLLDVAGAAKANEVDAVVEEEDDDVRRRGVVPGAEAGGGAGAAVPADVRHVLAVVEKPRHQRLPLGGQMLSDGSSASAALVASAAGAAAEPPSATADACWLPSAAAAATLLGRPPPWLRHDRLITIDSLSQQGALPSGVTIREDEIVVGAEQHGSEEDEGDIETCKTRVIWLWQLVATRAVNKPSSTQALAKPITPLSF</sequence>
<feature type="compositionally biased region" description="Basic residues" evidence="1">
    <location>
        <begin position="47"/>
        <end position="62"/>
    </location>
</feature>
<evidence type="ECO:0000256" key="1">
    <source>
        <dbReference type="SAM" id="MobiDB-lite"/>
    </source>
</evidence>
<dbReference type="Proteomes" id="UP000000763">
    <property type="component" value="Chromosome 6"/>
</dbReference>
<evidence type="ECO:0000313" key="3">
    <source>
        <dbReference type="Proteomes" id="UP000000763"/>
    </source>
</evidence>
<protein>
    <submittedName>
        <fullName evidence="2">Uncharacterized protein</fullName>
    </submittedName>
</protein>
<proteinExistence type="predicted"/>
<feature type="region of interest" description="Disordered" evidence="1">
    <location>
        <begin position="1"/>
        <end position="81"/>
    </location>
</feature>
<accession>Q69Q44</accession>
<reference evidence="3" key="2">
    <citation type="journal article" date="2008" name="Nucleic Acids Res.">
        <title>The rice annotation project database (RAP-DB): 2008 update.</title>
        <authorList>
            <consortium name="The rice annotation project (RAP)"/>
        </authorList>
    </citation>
    <scope>GENOME REANNOTATION</scope>
    <source>
        <strain evidence="3">cv. Nipponbare</strain>
    </source>
</reference>
<gene>
    <name evidence="2" type="primary">P0029C06.10</name>
</gene>
<dbReference type="AlphaFoldDB" id="Q69Q44"/>
<reference evidence="3" key="1">
    <citation type="journal article" date="2005" name="Nature">
        <title>The map-based sequence of the rice genome.</title>
        <authorList>
            <consortium name="International rice genome sequencing project (IRGSP)"/>
            <person name="Matsumoto T."/>
            <person name="Wu J."/>
            <person name="Kanamori H."/>
            <person name="Katayose Y."/>
            <person name="Fujisawa M."/>
            <person name="Namiki N."/>
            <person name="Mizuno H."/>
            <person name="Yamamoto K."/>
            <person name="Antonio B.A."/>
            <person name="Baba T."/>
            <person name="Sakata K."/>
            <person name="Nagamura Y."/>
            <person name="Aoki H."/>
            <person name="Arikawa K."/>
            <person name="Arita K."/>
            <person name="Bito T."/>
            <person name="Chiden Y."/>
            <person name="Fujitsuka N."/>
            <person name="Fukunaka R."/>
            <person name="Hamada M."/>
            <person name="Harada C."/>
            <person name="Hayashi A."/>
            <person name="Hijishita S."/>
            <person name="Honda M."/>
            <person name="Hosokawa S."/>
            <person name="Ichikawa Y."/>
            <person name="Idonuma A."/>
            <person name="Iijima M."/>
            <person name="Ikeda M."/>
            <person name="Ikeno M."/>
            <person name="Ito K."/>
            <person name="Ito S."/>
            <person name="Ito T."/>
            <person name="Ito Y."/>
            <person name="Ito Y."/>
            <person name="Iwabuchi A."/>
            <person name="Kamiya K."/>
            <person name="Karasawa W."/>
            <person name="Kurita K."/>
            <person name="Katagiri S."/>
            <person name="Kikuta A."/>
            <person name="Kobayashi H."/>
            <person name="Kobayashi N."/>
            <person name="Machita K."/>
            <person name="Maehara T."/>
            <person name="Masukawa M."/>
            <person name="Mizubayashi T."/>
            <person name="Mukai Y."/>
            <person name="Nagasaki H."/>
            <person name="Nagata Y."/>
            <person name="Naito S."/>
            <person name="Nakashima M."/>
            <person name="Nakama Y."/>
            <person name="Nakamichi Y."/>
            <person name="Nakamura M."/>
            <person name="Meguro A."/>
            <person name="Negishi M."/>
            <person name="Ohta I."/>
            <person name="Ohta T."/>
            <person name="Okamoto M."/>
            <person name="Ono N."/>
            <person name="Saji S."/>
            <person name="Sakaguchi M."/>
            <person name="Sakai K."/>
            <person name="Shibata M."/>
            <person name="Shimokawa T."/>
            <person name="Song J."/>
            <person name="Takazaki Y."/>
            <person name="Terasawa K."/>
            <person name="Tsugane M."/>
            <person name="Tsuji K."/>
            <person name="Ueda S."/>
            <person name="Waki K."/>
            <person name="Yamagata H."/>
            <person name="Yamamoto M."/>
            <person name="Yamamoto S."/>
            <person name="Yamane H."/>
            <person name="Yoshiki S."/>
            <person name="Yoshihara R."/>
            <person name="Yukawa K."/>
            <person name="Zhong H."/>
            <person name="Yano M."/>
            <person name="Yuan Q."/>
            <person name="Ouyang S."/>
            <person name="Liu J."/>
            <person name="Jones K.M."/>
            <person name="Gansberger K."/>
            <person name="Moffat K."/>
            <person name="Hill J."/>
            <person name="Bera J."/>
            <person name="Fadrosh D."/>
            <person name="Jin S."/>
            <person name="Johri S."/>
            <person name="Kim M."/>
            <person name="Overton L."/>
            <person name="Reardon M."/>
            <person name="Tsitrin T."/>
            <person name="Vuong H."/>
            <person name="Weaver B."/>
            <person name="Ciecko A."/>
            <person name="Tallon L."/>
            <person name="Jackson J."/>
            <person name="Pai G."/>
            <person name="Aken S.V."/>
            <person name="Utterback T."/>
            <person name="Reidmuller S."/>
            <person name="Feldblyum T."/>
            <person name="Hsiao J."/>
            <person name="Zismann V."/>
            <person name="Iobst S."/>
            <person name="de Vazeille A.R."/>
            <person name="Buell C.R."/>
            <person name="Ying K."/>
            <person name="Li Y."/>
            <person name="Lu T."/>
            <person name="Huang Y."/>
            <person name="Zhao Q."/>
            <person name="Feng Q."/>
            <person name="Zhang L."/>
            <person name="Zhu J."/>
            <person name="Weng Q."/>
            <person name="Mu J."/>
            <person name="Lu Y."/>
            <person name="Fan D."/>
            <person name="Liu Y."/>
            <person name="Guan J."/>
            <person name="Zhang Y."/>
            <person name="Yu S."/>
            <person name="Liu X."/>
            <person name="Zhang Y."/>
            <person name="Hong G."/>
            <person name="Han B."/>
            <person name="Choisne N."/>
            <person name="Demange N."/>
            <person name="Orjeda G."/>
            <person name="Samain S."/>
            <person name="Cattolico L."/>
            <person name="Pelletier E."/>
            <person name="Couloux A."/>
            <person name="Segurens B."/>
            <person name="Wincker P."/>
            <person name="D'Hont A."/>
            <person name="Scarpelli C."/>
            <person name="Weissenbach J."/>
            <person name="Salanoubat M."/>
            <person name="Quetier F."/>
            <person name="Yu Y."/>
            <person name="Kim H.R."/>
            <person name="Rambo T."/>
            <person name="Currie J."/>
            <person name="Collura K."/>
            <person name="Luo M."/>
            <person name="Yang T."/>
            <person name="Ammiraju J.S.S."/>
            <person name="Engler F."/>
            <person name="Soderlund C."/>
            <person name="Wing R.A."/>
            <person name="Palmer L.E."/>
            <person name="de la Bastide M."/>
            <person name="Spiegel L."/>
            <person name="Nascimento L."/>
            <person name="Zutavern T."/>
            <person name="O'Shaughnessy A."/>
            <person name="Dike S."/>
            <person name="Dedhia N."/>
            <person name="Preston R."/>
            <person name="Balija V."/>
            <person name="McCombie W.R."/>
            <person name="Chow T."/>
            <person name="Chen H."/>
            <person name="Chung M."/>
            <person name="Chen C."/>
            <person name="Shaw J."/>
            <person name="Wu H."/>
            <person name="Hsiao K."/>
            <person name="Chao Y."/>
            <person name="Chu M."/>
            <person name="Cheng C."/>
            <person name="Hour A."/>
            <person name="Lee P."/>
            <person name="Lin S."/>
            <person name="Lin Y."/>
            <person name="Liou J."/>
            <person name="Liu S."/>
            <person name="Hsing Y."/>
            <person name="Raghuvanshi S."/>
            <person name="Mohanty A."/>
            <person name="Bharti A.K."/>
            <person name="Gaur A."/>
            <person name="Gupta V."/>
            <person name="Kumar D."/>
            <person name="Ravi V."/>
            <person name="Vij S."/>
            <person name="Kapur A."/>
            <person name="Khurana P."/>
            <person name="Khurana P."/>
            <person name="Khurana J.P."/>
            <person name="Tyagi A.K."/>
            <person name="Gaikwad K."/>
            <person name="Singh A."/>
            <person name="Dalal V."/>
            <person name="Srivastava S."/>
            <person name="Dixit A."/>
            <person name="Pal A.K."/>
            <person name="Ghazi I.A."/>
            <person name="Yadav M."/>
            <person name="Pandit A."/>
            <person name="Bhargava A."/>
            <person name="Sureshbabu K."/>
            <person name="Batra K."/>
            <person name="Sharma T.R."/>
            <person name="Mohapatra T."/>
            <person name="Singh N.K."/>
            <person name="Messing J."/>
            <person name="Nelson A.B."/>
            <person name="Fuks G."/>
            <person name="Kavchok S."/>
            <person name="Keizer G."/>
            <person name="Linton E."/>
            <person name="Llaca V."/>
            <person name="Song R."/>
            <person name="Tanyolac B."/>
            <person name="Young S."/>
            <person name="Ho-Il K."/>
            <person name="Hahn J.H."/>
            <person name="Sangsakoo G."/>
            <person name="Vanavichit A."/>
            <person name="de Mattos Luiz.A.T."/>
            <person name="Zimmer P.D."/>
            <person name="Malone G."/>
            <person name="Dellagostin O."/>
            <person name="de Oliveira A.C."/>
            <person name="Bevan M."/>
            <person name="Bancroft I."/>
            <person name="Minx P."/>
            <person name="Cordum H."/>
            <person name="Wilson R."/>
            <person name="Cheng Z."/>
            <person name="Jin W."/>
            <person name="Jiang J."/>
            <person name="Leong S.A."/>
            <person name="Iwama H."/>
            <person name="Gojobori T."/>
            <person name="Itoh T."/>
            <person name="Niimura Y."/>
            <person name="Fujii Y."/>
            <person name="Habara T."/>
            <person name="Sakai H."/>
            <person name="Sato Y."/>
            <person name="Wilson G."/>
            <person name="Kumar K."/>
            <person name="McCouch S."/>
            <person name="Juretic N."/>
            <person name="Hoen D."/>
            <person name="Wright S."/>
            <person name="Bruskiewich R."/>
            <person name="Bureau T."/>
            <person name="Miyao A."/>
            <person name="Hirochika H."/>
            <person name="Nishikawa T."/>
            <person name="Kadowaki K."/>
            <person name="Sugiura M."/>
            <person name="Burr B."/>
            <person name="Sasaki T."/>
        </authorList>
    </citation>
    <scope>NUCLEOTIDE SEQUENCE [LARGE SCALE GENOMIC DNA]</scope>
    <source>
        <strain evidence="3">cv. Nipponbare</strain>
    </source>
</reference>
<feature type="compositionally biased region" description="Low complexity" evidence="1">
    <location>
        <begin position="16"/>
        <end position="27"/>
    </location>
</feature>
<evidence type="ECO:0000313" key="2">
    <source>
        <dbReference type="EMBL" id="BAD36109.1"/>
    </source>
</evidence>
<name>Q69Q44_ORYSJ</name>
<organism evidence="2 3">
    <name type="scientific">Oryza sativa subsp. japonica</name>
    <name type="common">Rice</name>
    <dbReference type="NCBI Taxonomy" id="39947"/>
    <lineage>
        <taxon>Eukaryota</taxon>
        <taxon>Viridiplantae</taxon>
        <taxon>Streptophyta</taxon>
        <taxon>Embryophyta</taxon>
        <taxon>Tracheophyta</taxon>
        <taxon>Spermatophyta</taxon>
        <taxon>Magnoliopsida</taxon>
        <taxon>Liliopsida</taxon>
        <taxon>Poales</taxon>
        <taxon>Poaceae</taxon>
        <taxon>BOP clade</taxon>
        <taxon>Oryzoideae</taxon>
        <taxon>Oryzeae</taxon>
        <taxon>Oryzinae</taxon>
        <taxon>Oryza</taxon>
        <taxon>Oryza sativa</taxon>
    </lineage>
</organism>
<dbReference type="EMBL" id="AP005446">
    <property type="protein sequence ID" value="BAD36109.1"/>
    <property type="molecule type" value="Genomic_DNA"/>
</dbReference>